<name>A0A0D0Q5E3_9RHOB</name>
<protein>
    <recommendedName>
        <fullName evidence="3">DUF3572 domain-containing protein</fullName>
    </recommendedName>
</protein>
<dbReference type="eggNOG" id="ENOG5032S6E">
    <property type="taxonomic scope" value="Bacteria"/>
</dbReference>
<proteinExistence type="predicted"/>
<gene>
    <name evidence="1" type="ORF">Wenmar_02058</name>
</gene>
<dbReference type="STRING" id="1123501.Wenmar_02058"/>
<dbReference type="EMBL" id="AONG01000009">
    <property type="protein sequence ID" value="KIQ69694.1"/>
    <property type="molecule type" value="Genomic_DNA"/>
</dbReference>
<dbReference type="AlphaFoldDB" id="A0A0D0Q5E3"/>
<evidence type="ECO:0000313" key="1">
    <source>
        <dbReference type="EMBL" id="KIQ69694.1"/>
    </source>
</evidence>
<dbReference type="OrthoDB" id="7356934at2"/>
<dbReference type="Pfam" id="PF12096">
    <property type="entry name" value="DUF3572"/>
    <property type="match status" value="1"/>
</dbReference>
<dbReference type="InterPro" id="IPR021955">
    <property type="entry name" value="DUF3572"/>
</dbReference>
<dbReference type="RefSeq" id="WP_018304908.1">
    <property type="nucleotide sequence ID" value="NZ_KB902316.1"/>
</dbReference>
<sequence length="92" mass="9853">MTRDEAETVALTVLGWLAGEEEIMPVFLGASGLDRETLAARATDPDLLVSVLEFVTMDDRWVLSCAGATGLKPEAPMQAHAILSGAARTHWT</sequence>
<evidence type="ECO:0008006" key="3">
    <source>
        <dbReference type="Google" id="ProtNLM"/>
    </source>
</evidence>
<keyword evidence="2" id="KW-1185">Reference proteome</keyword>
<reference evidence="1 2" key="1">
    <citation type="submission" date="2013-01" db="EMBL/GenBank/DDBJ databases">
        <authorList>
            <person name="Fiebig A."/>
            <person name="Goeker M."/>
            <person name="Klenk H.-P.P."/>
        </authorList>
    </citation>
    <scope>NUCLEOTIDE SEQUENCE [LARGE SCALE GENOMIC DNA]</scope>
    <source>
        <strain evidence="1 2">DSM 24838</strain>
    </source>
</reference>
<dbReference type="Proteomes" id="UP000035100">
    <property type="component" value="Unassembled WGS sequence"/>
</dbReference>
<comment type="caution">
    <text evidence="1">The sequence shown here is derived from an EMBL/GenBank/DDBJ whole genome shotgun (WGS) entry which is preliminary data.</text>
</comment>
<accession>A0A0D0Q5E3</accession>
<organism evidence="1 2">
    <name type="scientific">Wenxinia marina DSM 24838</name>
    <dbReference type="NCBI Taxonomy" id="1123501"/>
    <lineage>
        <taxon>Bacteria</taxon>
        <taxon>Pseudomonadati</taxon>
        <taxon>Pseudomonadota</taxon>
        <taxon>Alphaproteobacteria</taxon>
        <taxon>Rhodobacterales</taxon>
        <taxon>Roseobacteraceae</taxon>
        <taxon>Wenxinia</taxon>
    </lineage>
</organism>
<evidence type="ECO:0000313" key="2">
    <source>
        <dbReference type="Proteomes" id="UP000035100"/>
    </source>
</evidence>